<evidence type="ECO:0000313" key="2">
    <source>
        <dbReference type="EMBL" id="RHW66972.1"/>
    </source>
</evidence>
<feature type="transmembrane region" description="Helical" evidence="1">
    <location>
        <begin position="58"/>
        <end position="79"/>
    </location>
</feature>
<keyword evidence="1" id="KW-0472">Membrane</keyword>
<feature type="transmembrane region" description="Helical" evidence="1">
    <location>
        <begin position="31"/>
        <end position="51"/>
    </location>
</feature>
<dbReference type="Proteomes" id="UP000266743">
    <property type="component" value="Unassembled WGS sequence"/>
</dbReference>
<evidence type="ECO:0000313" key="3">
    <source>
        <dbReference type="Proteomes" id="UP000266743"/>
    </source>
</evidence>
<proteinExistence type="predicted"/>
<comment type="caution">
    <text evidence="2">The sequence shown here is derived from an EMBL/GenBank/DDBJ whole genome shotgun (WGS) entry which is preliminary data.</text>
</comment>
<evidence type="ECO:0000256" key="1">
    <source>
        <dbReference type="SAM" id="Phobius"/>
    </source>
</evidence>
<dbReference type="EMBL" id="QSBY01000017">
    <property type="protein sequence ID" value="RHW66972.1"/>
    <property type="molecule type" value="Genomic_DNA"/>
</dbReference>
<name>A0A3L6KQX5_9TRYP</name>
<feature type="transmembrane region" description="Helical" evidence="1">
    <location>
        <begin position="7"/>
        <end position="25"/>
    </location>
</feature>
<gene>
    <name evidence="2" type="ORF">DPX39_000069300</name>
</gene>
<dbReference type="AlphaFoldDB" id="A0A3L6KQX5"/>
<keyword evidence="1" id="KW-1133">Transmembrane helix</keyword>
<reference evidence="2 3" key="1">
    <citation type="submission" date="2018-09" db="EMBL/GenBank/DDBJ databases">
        <title>whole genome sequence of T. equiperdum IVM-t1 strain.</title>
        <authorList>
            <person name="Suganuma K."/>
        </authorList>
    </citation>
    <scope>NUCLEOTIDE SEQUENCE [LARGE SCALE GENOMIC DNA]</scope>
    <source>
        <strain evidence="2 3">IVM-t1</strain>
    </source>
</reference>
<accession>A0A3L6KQX5</accession>
<protein>
    <submittedName>
        <fullName evidence="2">Uncharacterized protein</fullName>
    </submittedName>
</protein>
<keyword evidence="1" id="KW-0812">Transmembrane</keyword>
<organism evidence="2 3">
    <name type="scientific">Trypanosoma brucei equiperdum</name>
    <dbReference type="NCBI Taxonomy" id="630700"/>
    <lineage>
        <taxon>Eukaryota</taxon>
        <taxon>Discoba</taxon>
        <taxon>Euglenozoa</taxon>
        <taxon>Kinetoplastea</taxon>
        <taxon>Metakinetoplastina</taxon>
        <taxon>Trypanosomatida</taxon>
        <taxon>Trypanosomatidae</taxon>
        <taxon>Trypanosoma</taxon>
    </lineage>
</organism>
<sequence>MSMCMNMLLFLFIYHHLFFYCYYFIFLCYVLFFLLLLSFLPLLLLLPLSLLRLIRFFLFSLGNLLRQSICLLFSLFFFFPSF</sequence>